<accession>A0A856QLX2</accession>
<keyword evidence="2" id="KW-1185">Reference proteome</keyword>
<gene>
    <name evidence="1" type="ORF">E4T21_04380</name>
</gene>
<dbReference type="Pfam" id="PF05742">
    <property type="entry name" value="TANGO2"/>
    <property type="match status" value="1"/>
</dbReference>
<proteinExistence type="predicted"/>
<reference evidence="1" key="1">
    <citation type="submission" date="2021-02" db="EMBL/GenBank/DDBJ databases">
        <title>Strain Y2R2, a novel species of the genus Halomonas.</title>
        <authorList>
            <person name="Huang H."/>
        </authorList>
    </citation>
    <scope>NUCLEOTIDE SEQUENCE</scope>
    <source>
        <strain evidence="1">Y2R2</strain>
    </source>
</reference>
<name>A0A856QLX2_9GAMM</name>
<dbReference type="PANTHER" id="PTHR17985">
    <property type="entry name" value="SER/THR-RICH PROTEIN T10 IN DGCR REGION"/>
    <property type="match status" value="1"/>
</dbReference>
<evidence type="ECO:0000313" key="1">
    <source>
        <dbReference type="EMBL" id="QEM80874.2"/>
    </source>
</evidence>
<evidence type="ECO:0000313" key="2">
    <source>
        <dbReference type="Proteomes" id="UP000324285"/>
    </source>
</evidence>
<dbReference type="AlphaFoldDB" id="A0A856QLX2"/>
<sequence length="272" mass="30094">MCLIAFQYDPASAMPLVLVANRDEYHQRPTQPLAEWPDAPGLFAGRDLQAGGTWLAVHRNGRMAAITNVRAPGMEASPQAPSRGHLVRAALEAPDLEAWLHQAQDEAQAYAGFNLLVGSPSGLWHLTHNHREVCLSAVRPGIHGLSNANLDTPWPKVRHATQALTQDLAQAETSLPTATKAFLDRRKAGDNELPDTGIGLDKERFLSSPFIISEEYGTRAMTRLILHRAQHQAWFNLHEKAFASDGRIVRETQRQVMIDNAHWHAKLVAHSS</sequence>
<dbReference type="Proteomes" id="UP000324285">
    <property type="component" value="Chromosome"/>
</dbReference>
<dbReference type="EMBL" id="CP038437">
    <property type="protein sequence ID" value="QEM80874.2"/>
    <property type="molecule type" value="Genomic_DNA"/>
</dbReference>
<dbReference type="InterPro" id="IPR008551">
    <property type="entry name" value="TANGO2"/>
</dbReference>
<dbReference type="KEGG" id="hbh:E4T21_04380"/>
<organism evidence="1 2">
    <name type="scientific">Halomonas binhaiensis</name>
    <dbReference type="NCBI Taxonomy" id="2562282"/>
    <lineage>
        <taxon>Bacteria</taxon>
        <taxon>Pseudomonadati</taxon>
        <taxon>Pseudomonadota</taxon>
        <taxon>Gammaproteobacteria</taxon>
        <taxon>Oceanospirillales</taxon>
        <taxon>Halomonadaceae</taxon>
        <taxon>Halomonas</taxon>
    </lineage>
</organism>
<protein>
    <submittedName>
        <fullName evidence="1">NRDE family protein</fullName>
    </submittedName>
</protein>
<dbReference type="PANTHER" id="PTHR17985:SF8">
    <property type="entry name" value="TRANSPORT AND GOLGI ORGANIZATION PROTEIN 2 HOMOLOG"/>
    <property type="match status" value="1"/>
</dbReference>
<dbReference type="RefSeq" id="WP_187775107.1">
    <property type="nucleotide sequence ID" value="NZ_CP038437.2"/>
</dbReference>